<evidence type="ECO:0000256" key="11">
    <source>
        <dbReference type="ARBA" id="ARBA00023014"/>
    </source>
</evidence>
<dbReference type="InterPro" id="IPR009014">
    <property type="entry name" value="Transketo_C/PFOR_II"/>
</dbReference>
<keyword evidence="6 14" id="KW-0004">4Fe-4S</keyword>
<dbReference type="Proteomes" id="UP000718281">
    <property type="component" value="Unassembled WGS sequence"/>
</dbReference>
<keyword evidence="8 14" id="KW-0249">Electron transport</keyword>
<evidence type="ECO:0000256" key="3">
    <source>
        <dbReference type="ARBA" id="ARBA00012812"/>
    </source>
</evidence>
<dbReference type="AlphaFoldDB" id="A0A935CCV3"/>
<dbReference type="InterPro" id="IPR017721">
    <property type="entry name" value="IorA"/>
</dbReference>
<evidence type="ECO:0000256" key="8">
    <source>
        <dbReference type="ARBA" id="ARBA00022982"/>
    </source>
</evidence>
<dbReference type="GO" id="GO:0051539">
    <property type="term" value="F:4 iron, 4 sulfur cluster binding"/>
    <property type="evidence" value="ECO:0007669"/>
    <property type="project" value="UniProtKB-UniRule"/>
</dbReference>
<feature type="domain" description="4Fe-4S ferredoxin-type" evidence="16">
    <location>
        <begin position="593"/>
        <end position="622"/>
    </location>
</feature>
<evidence type="ECO:0000256" key="5">
    <source>
        <dbReference type="ARBA" id="ARBA00022448"/>
    </source>
</evidence>
<evidence type="ECO:0000256" key="1">
    <source>
        <dbReference type="ARBA" id="ARBA00002995"/>
    </source>
</evidence>
<dbReference type="GO" id="GO:0030976">
    <property type="term" value="F:thiamine pyrophosphate binding"/>
    <property type="evidence" value="ECO:0007669"/>
    <property type="project" value="InterPro"/>
</dbReference>
<dbReference type="InterPro" id="IPR017900">
    <property type="entry name" value="4Fe4S_Fe_S_CS"/>
</dbReference>
<keyword evidence="5 14" id="KW-0813">Transport</keyword>
<feature type="binding site" evidence="15">
    <location>
        <position position="608"/>
    </location>
    <ligand>
        <name>[4Fe-4S] cluster</name>
        <dbReference type="ChEBI" id="CHEBI:49883"/>
        <label>2</label>
    </ligand>
</feature>
<dbReference type="PROSITE" id="PS51379">
    <property type="entry name" value="4FE4S_FER_2"/>
    <property type="match status" value="1"/>
</dbReference>
<dbReference type="InterPro" id="IPR029061">
    <property type="entry name" value="THDP-binding"/>
</dbReference>
<evidence type="ECO:0000256" key="7">
    <source>
        <dbReference type="ARBA" id="ARBA00022723"/>
    </source>
</evidence>
<sequence>MKRLLSGNEAIARAAWEAGAVLGAGYPGTPSTEILEAFAPYPDVYAEWSPNEKVALDVAIGSAIAGRRAFATMKHVGLNVALDSFWSASMTGIEAGLVVVSADDPSLHSSQNEQDNRFLARWARVPCLDPADSQDSHDFMVAAFDLSERFDTPVLLRPSTRVCHTSSPVEVGEIRLRRPVPDTYVRNLAKYDMAPANARARRPVIEHRVEALADFAETFPLNRVEMRGTTIGIVTSGVAYAYAREVFPDASTLKLGMVYPLPRRLIADFAAQVDSLIVLEELDPFVEDQLRLMGIRLHTPPLPPTYPHTKSIFPLMGELDPAVVRSSAVAAGLLDASVASPVAASGIPYAAGSPAPASRTLSLTPVDVAPRPPVLCPGCPHRSSFYVLHKLGVTVNGDIGCYTLGMAKPLDALHTAGCMGASIAVAHGGAQAGDQGRHVAVIGDSTFFHSGIPALLNVLYNRSNVVTIIMDNRITGMTGHQDNPGSGHTLQRQETVEVDIERVVRALGFPDDKVRTIPSYDVKALEKQLKTWLKEDGPAVLITQEECALLPTAKAAYLPLAVTDACNGCTICFRIGCPAILQSDVLDERTQRPLALIDQVMCTGCEICAQVCPRDAILFREQVAHV</sequence>
<dbReference type="EC" id="1.2.7.8" evidence="3 14"/>
<dbReference type="Gene3D" id="3.30.70.20">
    <property type="match status" value="1"/>
</dbReference>
<dbReference type="InterPro" id="IPR017896">
    <property type="entry name" value="4Fe4S_Fe-S-bd"/>
</dbReference>
<comment type="catalytic activity">
    <reaction evidence="13 14">
        <text>indole-3-pyruvate + 2 oxidized [2Fe-2S]-[ferredoxin] + CoA = (indol-3-yl)acetyl-CoA + 2 reduced [2Fe-2S]-[ferredoxin] + CO2 + H(+)</text>
        <dbReference type="Rhea" id="RHEA:12645"/>
        <dbReference type="Rhea" id="RHEA-COMP:10000"/>
        <dbReference type="Rhea" id="RHEA-COMP:10001"/>
        <dbReference type="ChEBI" id="CHEBI:15378"/>
        <dbReference type="ChEBI" id="CHEBI:16526"/>
        <dbReference type="ChEBI" id="CHEBI:17640"/>
        <dbReference type="ChEBI" id="CHEBI:33737"/>
        <dbReference type="ChEBI" id="CHEBI:33738"/>
        <dbReference type="ChEBI" id="CHEBI:57271"/>
        <dbReference type="ChEBI" id="CHEBI:57287"/>
        <dbReference type="EC" id="1.2.7.8"/>
    </reaction>
</comment>
<reference evidence="17 18" key="1">
    <citation type="submission" date="2020-10" db="EMBL/GenBank/DDBJ databases">
        <title>Connecting structure to function with the recovery of over 1000 high-quality activated sludge metagenome-assembled genomes encoding full-length rRNA genes using long-read sequencing.</title>
        <authorList>
            <person name="Singleton C.M."/>
            <person name="Petriglieri F."/>
            <person name="Kristensen J.M."/>
            <person name="Kirkegaard R.H."/>
            <person name="Michaelsen T.Y."/>
            <person name="Andersen M.H."/>
            <person name="Karst S.M."/>
            <person name="Dueholm M.S."/>
            <person name="Nielsen P.H."/>
            <person name="Albertsen M."/>
        </authorList>
    </citation>
    <scope>NUCLEOTIDE SEQUENCE [LARGE SCALE GENOMIC DNA]</scope>
    <source>
        <strain evidence="17">AalE_18-Q3-R2-46_BAT3C.188</strain>
    </source>
</reference>
<evidence type="ECO:0000256" key="2">
    <source>
        <dbReference type="ARBA" id="ARBA00011238"/>
    </source>
</evidence>
<dbReference type="PANTHER" id="PTHR43710">
    <property type="entry name" value="2-HYDROXYACYL-COA LYASE"/>
    <property type="match status" value="1"/>
</dbReference>
<dbReference type="Pfam" id="PF01855">
    <property type="entry name" value="POR_N"/>
    <property type="match status" value="1"/>
</dbReference>
<dbReference type="GO" id="GO:0043805">
    <property type="term" value="F:indolepyruvate ferredoxin oxidoreductase activity"/>
    <property type="evidence" value="ECO:0007669"/>
    <property type="project" value="UniProtKB-UniRule"/>
</dbReference>
<evidence type="ECO:0000256" key="9">
    <source>
        <dbReference type="ARBA" id="ARBA00023002"/>
    </source>
</evidence>
<keyword evidence="11 14" id="KW-0411">Iron-sulfur</keyword>
<dbReference type="PROSITE" id="PS00198">
    <property type="entry name" value="4FE4S_FER_1"/>
    <property type="match status" value="1"/>
</dbReference>
<keyword evidence="9 14" id="KW-0560">Oxidoreductase</keyword>
<accession>A0A935CCV3</accession>
<dbReference type="Pfam" id="PF02775">
    <property type="entry name" value="TPP_enzyme_C"/>
    <property type="match status" value="1"/>
</dbReference>
<dbReference type="SUPFAM" id="SSF52518">
    <property type="entry name" value="Thiamin diphosphate-binding fold (THDP-binding)"/>
    <property type="match status" value="2"/>
</dbReference>
<feature type="binding site" evidence="15">
    <location>
        <position position="602"/>
    </location>
    <ligand>
        <name>[4Fe-4S] cluster</name>
        <dbReference type="ChEBI" id="CHEBI:49883"/>
        <label>2</label>
    </ligand>
</feature>
<dbReference type="InterPro" id="IPR011766">
    <property type="entry name" value="TPP_enzyme_TPP-bd"/>
</dbReference>
<feature type="binding site" evidence="15">
    <location>
        <position position="566"/>
    </location>
    <ligand>
        <name>[4Fe-4S] cluster</name>
        <dbReference type="ChEBI" id="CHEBI:49883"/>
        <label>1</label>
    </ligand>
</feature>
<dbReference type="PIRSF" id="PIRSF006439">
    <property type="entry name" value="Indolepyruvate_ferr_oxidored"/>
    <property type="match status" value="1"/>
</dbReference>
<dbReference type="CDD" id="cd07034">
    <property type="entry name" value="TPP_PYR_PFOR_IOR-alpha_like"/>
    <property type="match status" value="1"/>
</dbReference>
<dbReference type="InterPro" id="IPR045025">
    <property type="entry name" value="HACL1-like"/>
</dbReference>
<evidence type="ECO:0000313" key="17">
    <source>
        <dbReference type="EMBL" id="MBK6300364.1"/>
    </source>
</evidence>
<feature type="binding site" evidence="15">
    <location>
        <position position="577"/>
    </location>
    <ligand>
        <name>[4Fe-4S] cluster</name>
        <dbReference type="ChEBI" id="CHEBI:49883"/>
        <label>2</label>
    </ligand>
</feature>
<evidence type="ECO:0000256" key="13">
    <source>
        <dbReference type="ARBA" id="ARBA00048332"/>
    </source>
</evidence>
<dbReference type="SUPFAM" id="SSF52922">
    <property type="entry name" value="TK C-terminal domain-like"/>
    <property type="match status" value="1"/>
</dbReference>
<keyword evidence="10 14" id="KW-0408">Iron</keyword>
<dbReference type="Gene3D" id="3.40.50.970">
    <property type="match status" value="2"/>
</dbReference>
<feature type="binding site" evidence="15">
    <location>
        <position position="605"/>
    </location>
    <ligand>
        <name>[4Fe-4S] cluster</name>
        <dbReference type="ChEBI" id="CHEBI:49883"/>
        <label>2</label>
    </ligand>
</feature>
<feature type="binding site" evidence="15">
    <location>
        <position position="569"/>
    </location>
    <ligand>
        <name>[4Fe-4S] cluster</name>
        <dbReference type="ChEBI" id="CHEBI:49883"/>
        <label>1</label>
    </ligand>
</feature>
<evidence type="ECO:0000259" key="16">
    <source>
        <dbReference type="PROSITE" id="PS51379"/>
    </source>
</evidence>
<evidence type="ECO:0000256" key="10">
    <source>
        <dbReference type="ARBA" id="ARBA00023004"/>
    </source>
</evidence>
<dbReference type="PANTHER" id="PTHR43710:SF7">
    <property type="entry name" value="INDOLEPYRUVATE OXIDOREDUCTASE SUBUNIT IORA"/>
    <property type="match status" value="1"/>
</dbReference>
<keyword evidence="7 14" id="KW-0479">Metal-binding</keyword>
<dbReference type="GO" id="GO:0000287">
    <property type="term" value="F:magnesium ion binding"/>
    <property type="evidence" value="ECO:0007669"/>
    <property type="project" value="UniProtKB-ARBA"/>
</dbReference>
<organism evidence="17 18">
    <name type="scientific">Candidatus Phosphoribacter hodrii</name>
    <dbReference type="NCBI Taxonomy" id="2953743"/>
    <lineage>
        <taxon>Bacteria</taxon>
        <taxon>Bacillati</taxon>
        <taxon>Actinomycetota</taxon>
        <taxon>Actinomycetes</taxon>
        <taxon>Micrococcales</taxon>
        <taxon>Dermatophilaceae</taxon>
        <taxon>Candidatus Phosphoribacter</taxon>
    </lineage>
</organism>
<dbReference type="InterPro" id="IPR002880">
    <property type="entry name" value="Pyrv_Fd/Flavodoxin_OxRdtase_N"/>
</dbReference>
<comment type="caution">
    <text evidence="17">The sequence shown here is derived from an EMBL/GenBank/DDBJ whole genome shotgun (WGS) entry which is preliminary data.</text>
</comment>
<dbReference type="Pfam" id="PF00037">
    <property type="entry name" value="Fer4"/>
    <property type="match status" value="1"/>
</dbReference>
<proteinExistence type="predicted"/>
<comment type="subunit">
    <text evidence="2">Heterodimer of the IorA and IorB subunits.</text>
</comment>
<protein>
    <recommendedName>
        <fullName evidence="4 14">Indolepyruvate oxidoreductase subunit IorA</fullName>
        <shortName evidence="14">IOR</shortName>
        <ecNumber evidence="3 14">1.2.7.8</ecNumber>
    </recommendedName>
    <alternativeName>
        <fullName evidence="12 14">Indolepyruvate ferredoxin oxidoreductase subunit alpha</fullName>
    </alternativeName>
</protein>
<evidence type="ECO:0000256" key="15">
    <source>
        <dbReference type="PIRSR" id="PIRSR006439-50"/>
    </source>
</evidence>
<evidence type="ECO:0000313" key="18">
    <source>
        <dbReference type="Proteomes" id="UP000718281"/>
    </source>
</evidence>
<dbReference type="FunFam" id="3.40.50.970:FF:000039">
    <property type="entry name" value="Indolepyruvate oxidoreductase subunit IorA"/>
    <property type="match status" value="1"/>
</dbReference>
<feature type="binding site" evidence="15">
    <location>
        <position position="572"/>
    </location>
    <ligand>
        <name>[4Fe-4S] cluster</name>
        <dbReference type="ChEBI" id="CHEBI:49883"/>
        <label>1</label>
    </ligand>
</feature>
<dbReference type="CDD" id="cd02008">
    <property type="entry name" value="TPP_IOR_alpha"/>
    <property type="match status" value="1"/>
</dbReference>
<dbReference type="EMBL" id="JADIXZ010000003">
    <property type="protein sequence ID" value="MBK6300364.1"/>
    <property type="molecule type" value="Genomic_DNA"/>
</dbReference>
<feature type="binding site" evidence="15">
    <location>
        <position position="612"/>
    </location>
    <ligand>
        <name>[4Fe-4S] cluster</name>
        <dbReference type="ChEBI" id="CHEBI:49883"/>
        <label>1</label>
    </ligand>
</feature>
<evidence type="ECO:0000256" key="6">
    <source>
        <dbReference type="ARBA" id="ARBA00022485"/>
    </source>
</evidence>
<gene>
    <name evidence="17" type="ORF">IPF40_04655</name>
</gene>
<comment type="function">
    <text evidence="1 14">Catalyzes the ferredoxin-dependent oxidative decarboxylation of arylpyruvates.</text>
</comment>
<evidence type="ECO:0000256" key="4">
    <source>
        <dbReference type="ARBA" id="ARBA00017710"/>
    </source>
</evidence>
<dbReference type="SUPFAM" id="SSF54862">
    <property type="entry name" value="4Fe-4S ferredoxins"/>
    <property type="match status" value="1"/>
</dbReference>
<evidence type="ECO:0000256" key="14">
    <source>
        <dbReference type="PIRNR" id="PIRNR006439"/>
    </source>
</evidence>
<comment type="cofactor">
    <cofactor evidence="14 15">
        <name>[4Fe-4S] cluster</name>
        <dbReference type="ChEBI" id="CHEBI:49883"/>
    </cofactor>
    <text evidence="14 15">Binds 2 [4Fe-4S] clusters. In this family the first cluster has a non-standard and varying [4Fe-4S] binding motif CX(2)CX(2)CX(4-5)CP.</text>
</comment>
<name>A0A935CCV3_9MICO</name>
<evidence type="ECO:0000256" key="12">
    <source>
        <dbReference type="ARBA" id="ARBA00030514"/>
    </source>
</evidence>